<gene>
    <name evidence="2" type="ORF">L486_08406</name>
</gene>
<keyword evidence="3" id="KW-1185">Reference proteome</keyword>
<dbReference type="AlphaFoldDB" id="A0A1B9IEV9"/>
<proteinExistence type="predicted"/>
<sequence length="109" mass="11429">MFRPTILNRSIRLSLSSRNQVRTYADKKMTDKAAETFKEAGQAFKSDGAIGSNFNADGAIGSKAQQVGGPFSADGAIGKQFTDEGAIGGTGQKAAEQVEEAGKEGEKKV</sequence>
<feature type="region of interest" description="Disordered" evidence="1">
    <location>
        <begin position="55"/>
        <end position="109"/>
    </location>
</feature>
<accession>A0A1B9IEV9</accession>
<protein>
    <submittedName>
        <fullName evidence="2">Uncharacterized protein</fullName>
    </submittedName>
</protein>
<dbReference type="OrthoDB" id="5278621at2759"/>
<reference evidence="2 3" key="1">
    <citation type="submission" date="2013-07" db="EMBL/GenBank/DDBJ databases">
        <title>The Genome Sequence of Kwoniella mangroviensis CBS10435.</title>
        <authorList>
            <consortium name="The Broad Institute Genome Sequencing Platform"/>
            <person name="Cuomo C."/>
            <person name="Litvintseva A."/>
            <person name="Chen Y."/>
            <person name="Heitman J."/>
            <person name="Sun S."/>
            <person name="Springer D."/>
            <person name="Dromer F."/>
            <person name="Young S.K."/>
            <person name="Zeng Q."/>
            <person name="Gargeya S."/>
            <person name="Fitzgerald M."/>
            <person name="Abouelleil A."/>
            <person name="Alvarado L."/>
            <person name="Berlin A.M."/>
            <person name="Chapman S.B."/>
            <person name="Dewar J."/>
            <person name="Goldberg J."/>
            <person name="Griggs A."/>
            <person name="Gujja S."/>
            <person name="Hansen M."/>
            <person name="Howarth C."/>
            <person name="Imamovic A."/>
            <person name="Larimer J."/>
            <person name="McCowan C."/>
            <person name="Murphy C."/>
            <person name="Pearson M."/>
            <person name="Priest M."/>
            <person name="Roberts A."/>
            <person name="Saif S."/>
            <person name="Shea T."/>
            <person name="Sykes S."/>
            <person name="Wortman J."/>
            <person name="Nusbaum C."/>
            <person name="Birren B."/>
        </authorList>
    </citation>
    <scope>NUCLEOTIDE SEQUENCE [LARGE SCALE GENOMIC DNA]</scope>
    <source>
        <strain evidence="2 3">CBS 10435</strain>
    </source>
</reference>
<reference evidence="3" key="2">
    <citation type="submission" date="2013-12" db="EMBL/GenBank/DDBJ databases">
        <title>Evolution of pathogenesis and genome organization in the Tremellales.</title>
        <authorList>
            <person name="Cuomo C."/>
            <person name="Litvintseva A."/>
            <person name="Heitman J."/>
            <person name="Chen Y."/>
            <person name="Sun S."/>
            <person name="Springer D."/>
            <person name="Dromer F."/>
            <person name="Young S."/>
            <person name="Zeng Q."/>
            <person name="Chapman S."/>
            <person name="Gujja S."/>
            <person name="Saif S."/>
            <person name="Birren B."/>
        </authorList>
    </citation>
    <scope>NUCLEOTIDE SEQUENCE [LARGE SCALE GENOMIC DNA]</scope>
    <source>
        <strain evidence="3">CBS 10435</strain>
    </source>
</reference>
<dbReference type="Proteomes" id="UP000092583">
    <property type="component" value="Unassembled WGS sequence"/>
</dbReference>
<organism evidence="2 3">
    <name type="scientific">Kwoniella mangroviensis CBS 10435</name>
    <dbReference type="NCBI Taxonomy" id="1331196"/>
    <lineage>
        <taxon>Eukaryota</taxon>
        <taxon>Fungi</taxon>
        <taxon>Dikarya</taxon>
        <taxon>Basidiomycota</taxon>
        <taxon>Agaricomycotina</taxon>
        <taxon>Tremellomycetes</taxon>
        <taxon>Tremellales</taxon>
        <taxon>Cryptococcaceae</taxon>
        <taxon>Kwoniella</taxon>
    </lineage>
</organism>
<name>A0A1B9IEV9_9TREE</name>
<feature type="compositionally biased region" description="Basic and acidic residues" evidence="1">
    <location>
        <begin position="100"/>
        <end position="109"/>
    </location>
</feature>
<evidence type="ECO:0000256" key="1">
    <source>
        <dbReference type="SAM" id="MobiDB-lite"/>
    </source>
</evidence>
<evidence type="ECO:0000313" key="3">
    <source>
        <dbReference type="Proteomes" id="UP000092583"/>
    </source>
</evidence>
<dbReference type="EMBL" id="KV700093">
    <property type="protein sequence ID" value="OCF54083.1"/>
    <property type="molecule type" value="Genomic_DNA"/>
</dbReference>
<evidence type="ECO:0000313" key="2">
    <source>
        <dbReference type="EMBL" id="OCF54083.1"/>
    </source>
</evidence>